<dbReference type="Pfam" id="PF21722">
    <property type="entry name" value="Gly_rich_2"/>
    <property type="match status" value="1"/>
</dbReference>
<name>D5RM92_9PROT</name>
<evidence type="ECO:0000313" key="2">
    <source>
        <dbReference type="EMBL" id="EFH11585.1"/>
    </source>
</evidence>
<gene>
    <name evidence="2" type="ORF">HMPREF0731_2203</name>
</gene>
<keyword evidence="3" id="KW-1185">Reference proteome</keyword>
<reference evidence="2 3" key="1">
    <citation type="submission" date="2010-04" db="EMBL/GenBank/DDBJ databases">
        <authorList>
            <person name="Qin X."/>
            <person name="Bachman B."/>
            <person name="Battles P."/>
            <person name="Bell A."/>
            <person name="Bess C."/>
            <person name="Bickham C."/>
            <person name="Chaboub L."/>
            <person name="Chen D."/>
            <person name="Coyle M."/>
            <person name="Deiros D.R."/>
            <person name="Dinh H."/>
            <person name="Forbes L."/>
            <person name="Fowler G."/>
            <person name="Francisco L."/>
            <person name="Fu Q."/>
            <person name="Gubbala S."/>
            <person name="Hale W."/>
            <person name="Han Y."/>
            <person name="Hemphill L."/>
            <person name="Highlander S.K."/>
            <person name="Hirani K."/>
            <person name="Hogues M."/>
            <person name="Jackson L."/>
            <person name="Jakkamsetti A."/>
            <person name="Javaid M."/>
            <person name="Jiang H."/>
            <person name="Korchina V."/>
            <person name="Kovar C."/>
            <person name="Lara F."/>
            <person name="Lee S."/>
            <person name="Mata R."/>
            <person name="Mathew T."/>
            <person name="Moen C."/>
            <person name="Morales K."/>
            <person name="Munidasa M."/>
            <person name="Nazareth L."/>
            <person name="Ngo R."/>
            <person name="Nguyen L."/>
            <person name="Okwuonu G."/>
            <person name="Ongeri F."/>
            <person name="Patil S."/>
            <person name="Petrosino J."/>
            <person name="Pham C."/>
            <person name="Pham P."/>
            <person name="Pu L.-L."/>
            <person name="Puazo M."/>
            <person name="Raj R."/>
            <person name="Reid J."/>
            <person name="Rouhana J."/>
            <person name="Saada N."/>
            <person name="Shang Y."/>
            <person name="Simmons D."/>
            <person name="Thornton R."/>
            <person name="Warren J."/>
            <person name="Weissenberger G."/>
            <person name="Zhang J."/>
            <person name="Zhang L."/>
            <person name="Zhou C."/>
            <person name="Zhu D."/>
            <person name="Muzny D."/>
            <person name="Worley K."/>
            <person name="Gibbs R."/>
        </authorList>
    </citation>
    <scope>NUCLEOTIDE SEQUENCE [LARGE SCALE GENOMIC DNA]</scope>
    <source>
        <strain evidence="2 3">ATCC 49957</strain>
    </source>
</reference>
<comment type="caution">
    <text evidence="2">The sequence shown here is derived from an EMBL/GenBank/DDBJ whole genome shotgun (WGS) entry which is preliminary data.</text>
</comment>
<dbReference type="EMBL" id="ADVL01000353">
    <property type="protein sequence ID" value="EFH11585.1"/>
    <property type="molecule type" value="Genomic_DNA"/>
</dbReference>
<evidence type="ECO:0000313" key="3">
    <source>
        <dbReference type="Proteomes" id="UP000005324"/>
    </source>
</evidence>
<evidence type="ECO:0000259" key="1">
    <source>
        <dbReference type="Pfam" id="PF21722"/>
    </source>
</evidence>
<protein>
    <submittedName>
        <fullName evidence="2">Glycine-rich cell wall structural family protein</fullName>
    </submittedName>
</protein>
<sequence>MYRDRNWAAGEEGTSLMAADRNAVQEEILAVIEAAGLTPSASNLAQLLAALRLMTRGMRVVVTSSQTVTAPVWATRAFIRAWGGGGAGGGSTGSNGAGAGGGGGEYREALATVTPGAAYAVTVGAGGVAGTGAGTNGGDSIFAEAEGATLALAKGGGGGGAGVNTPSLTFGSGGTGGLGGALSIRGQNGGTEWRGMDNTRACAQGGGAFGGAPTPLALSPQASLGIYPGGGGSGGFGGTEGGPGAYGLLTIEWRP</sequence>
<feature type="domain" description="Glycine-rich" evidence="1">
    <location>
        <begin position="64"/>
        <end position="254"/>
    </location>
</feature>
<dbReference type="Proteomes" id="UP000005324">
    <property type="component" value="Unassembled WGS sequence"/>
</dbReference>
<dbReference type="HOGENOM" id="CLU_976156_0_0_5"/>
<accession>D5RM92</accession>
<organism evidence="2 3">
    <name type="scientific">Pseudoroseomonas cervicalis ATCC 49957</name>
    <dbReference type="NCBI Taxonomy" id="525371"/>
    <lineage>
        <taxon>Bacteria</taxon>
        <taxon>Pseudomonadati</taxon>
        <taxon>Pseudomonadota</taxon>
        <taxon>Alphaproteobacteria</taxon>
        <taxon>Acetobacterales</taxon>
        <taxon>Roseomonadaceae</taxon>
        <taxon>Roseomonas</taxon>
    </lineage>
</organism>
<dbReference type="InterPro" id="IPR049304">
    <property type="entry name" value="Gly_rich_dom"/>
</dbReference>
<dbReference type="AlphaFoldDB" id="D5RM92"/>
<proteinExistence type="predicted"/>